<name>A0A261XY78_9FUNG</name>
<dbReference type="GO" id="GO:0003697">
    <property type="term" value="F:single-stranded DNA binding"/>
    <property type="evidence" value="ECO:0007669"/>
    <property type="project" value="EnsemblFungi"/>
</dbReference>
<evidence type="ECO:0000259" key="13">
    <source>
        <dbReference type="Pfam" id="PF12717"/>
    </source>
</evidence>
<dbReference type="PIRSF" id="PIRSF017127">
    <property type="entry name" value="Condensin_D2"/>
    <property type="match status" value="1"/>
</dbReference>
<feature type="domain" description="Condensin complex subunit 1 N-terminal" evidence="14">
    <location>
        <begin position="78"/>
        <end position="246"/>
    </location>
</feature>
<dbReference type="PANTHER" id="PTHR14222:SF2">
    <property type="entry name" value="CONDENSIN COMPLEX SUBUNIT 1"/>
    <property type="match status" value="1"/>
</dbReference>
<keyword evidence="16" id="KW-1185">Reference proteome</keyword>
<dbReference type="OrthoDB" id="436262at2759"/>
<dbReference type="GO" id="GO:0003682">
    <property type="term" value="F:chromatin binding"/>
    <property type="evidence" value="ECO:0007669"/>
    <property type="project" value="EnsemblFungi"/>
</dbReference>
<evidence type="ECO:0000256" key="11">
    <source>
        <dbReference type="SAM" id="Coils"/>
    </source>
</evidence>
<dbReference type="GO" id="GO:0042393">
    <property type="term" value="F:histone binding"/>
    <property type="evidence" value="ECO:0007669"/>
    <property type="project" value="TreeGrafter"/>
</dbReference>
<dbReference type="InterPro" id="IPR024324">
    <property type="entry name" value="Condensin_cplx_su1_N"/>
</dbReference>
<evidence type="ECO:0000256" key="9">
    <source>
        <dbReference type="ARBA" id="ARBA00023306"/>
    </source>
</evidence>
<dbReference type="GO" id="GO:0000791">
    <property type="term" value="C:euchromatin"/>
    <property type="evidence" value="ECO:0007669"/>
    <property type="project" value="EnsemblFungi"/>
</dbReference>
<gene>
    <name evidence="15" type="ORF">BZG36_02281</name>
</gene>
<dbReference type="InterPro" id="IPR032682">
    <property type="entry name" value="Cnd1_C"/>
</dbReference>
<feature type="coiled-coil region" evidence="11">
    <location>
        <begin position="1231"/>
        <end position="1258"/>
    </location>
</feature>
<dbReference type="GO" id="GO:0003690">
    <property type="term" value="F:double-stranded DNA binding"/>
    <property type="evidence" value="ECO:0007669"/>
    <property type="project" value="EnsemblFungi"/>
</dbReference>
<feature type="compositionally biased region" description="Basic and acidic residues" evidence="12">
    <location>
        <begin position="485"/>
        <end position="504"/>
    </location>
</feature>
<comment type="subcellular location">
    <subcellularLocation>
        <location evidence="2">Chromosome</location>
    </subcellularLocation>
    <subcellularLocation>
        <location evidence="1">Nucleus</location>
    </subcellularLocation>
</comment>
<organism evidence="15 16">
    <name type="scientific">Bifiguratus adelaidae</name>
    <dbReference type="NCBI Taxonomy" id="1938954"/>
    <lineage>
        <taxon>Eukaryota</taxon>
        <taxon>Fungi</taxon>
        <taxon>Fungi incertae sedis</taxon>
        <taxon>Mucoromycota</taxon>
        <taxon>Mucoromycotina</taxon>
        <taxon>Endogonomycetes</taxon>
        <taxon>Endogonales</taxon>
        <taxon>Endogonales incertae sedis</taxon>
        <taxon>Bifiguratus</taxon>
    </lineage>
</organism>
<evidence type="ECO:0000256" key="3">
    <source>
        <dbReference type="ARBA" id="ARBA00009606"/>
    </source>
</evidence>
<dbReference type="GO" id="GO:0007130">
    <property type="term" value="P:synaptonemal complex assembly"/>
    <property type="evidence" value="ECO:0007669"/>
    <property type="project" value="EnsemblFungi"/>
</dbReference>
<dbReference type="GO" id="GO:0000776">
    <property type="term" value="C:kinetochore"/>
    <property type="evidence" value="ECO:0007669"/>
    <property type="project" value="EnsemblFungi"/>
</dbReference>
<dbReference type="Gene3D" id="1.25.10.10">
    <property type="entry name" value="Leucine-rich Repeat Variant"/>
    <property type="match status" value="2"/>
</dbReference>
<dbReference type="InterPro" id="IPR026971">
    <property type="entry name" value="CND1/NCAPD3"/>
</dbReference>
<dbReference type="GO" id="GO:1903342">
    <property type="term" value="P:negative regulation of meiotic DNA double-strand break formation"/>
    <property type="evidence" value="ECO:0007669"/>
    <property type="project" value="EnsemblFungi"/>
</dbReference>
<dbReference type="GO" id="GO:0005730">
    <property type="term" value="C:nucleolus"/>
    <property type="evidence" value="ECO:0007669"/>
    <property type="project" value="EnsemblFungi"/>
</dbReference>
<feature type="region of interest" description="Disordered" evidence="12">
    <location>
        <begin position="138"/>
        <end position="158"/>
    </location>
</feature>
<evidence type="ECO:0000256" key="7">
    <source>
        <dbReference type="ARBA" id="ARBA00023067"/>
    </source>
</evidence>
<keyword evidence="4" id="KW-0158">Chromosome</keyword>
<dbReference type="GO" id="GO:0000796">
    <property type="term" value="C:condensin complex"/>
    <property type="evidence" value="ECO:0007669"/>
    <property type="project" value="EnsemblFungi"/>
</dbReference>
<evidence type="ECO:0000256" key="6">
    <source>
        <dbReference type="ARBA" id="ARBA00022776"/>
    </source>
</evidence>
<dbReference type="GO" id="GO:0010032">
    <property type="term" value="P:meiotic chromosome condensation"/>
    <property type="evidence" value="ECO:0007669"/>
    <property type="project" value="EnsemblFungi"/>
</dbReference>
<dbReference type="Pfam" id="PF12717">
    <property type="entry name" value="Cnd1"/>
    <property type="match status" value="1"/>
</dbReference>
<feature type="compositionally biased region" description="Basic residues" evidence="12">
    <location>
        <begin position="1282"/>
        <end position="1293"/>
    </location>
</feature>
<feature type="region of interest" description="Disordered" evidence="12">
    <location>
        <begin position="1264"/>
        <end position="1303"/>
    </location>
</feature>
<keyword evidence="6 10" id="KW-0498">Mitosis</keyword>
<evidence type="ECO:0000256" key="1">
    <source>
        <dbReference type="ARBA" id="ARBA00004123"/>
    </source>
</evidence>
<dbReference type="GO" id="GO:0044804">
    <property type="term" value="P:nucleophagy"/>
    <property type="evidence" value="ECO:0007669"/>
    <property type="project" value="EnsemblFungi"/>
</dbReference>
<dbReference type="GO" id="GO:0007076">
    <property type="term" value="P:mitotic chromosome condensation"/>
    <property type="evidence" value="ECO:0007669"/>
    <property type="project" value="EnsemblFungi"/>
</dbReference>
<dbReference type="GO" id="GO:0051307">
    <property type="term" value="P:meiotic chromosome separation"/>
    <property type="evidence" value="ECO:0007669"/>
    <property type="project" value="EnsemblFungi"/>
</dbReference>
<evidence type="ECO:0000256" key="10">
    <source>
        <dbReference type="PIRNR" id="PIRNR017127"/>
    </source>
</evidence>
<evidence type="ECO:0000313" key="16">
    <source>
        <dbReference type="Proteomes" id="UP000242875"/>
    </source>
</evidence>
<dbReference type="GO" id="GO:0030466">
    <property type="term" value="P:silent mating-type cassette heterochromatin formation"/>
    <property type="evidence" value="ECO:0007669"/>
    <property type="project" value="EnsemblFungi"/>
</dbReference>
<proteinExistence type="inferred from homology"/>
<comment type="similarity">
    <text evidence="3 10">Belongs to the CND1 (condensin subunit 1) family.</text>
</comment>
<accession>A0A261XY78</accession>
<evidence type="ECO:0000256" key="12">
    <source>
        <dbReference type="SAM" id="MobiDB-lite"/>
    </source>
</evidence>
<feature type="region of interest" description="Disordered" evidence="12">
    <location>
        <begin position="474"/>
        <end position="549"/>
    </location>
</feature>
<evidence type="ECO:0000256" key="8">
    <source>
        <dbReference type="ARBA" id="ARBA00023242"/>
    </source>
</evidence>
<comment type="function">
    <text evidence="10">Regulatory subunit of the condensin complex, a complex required for conversion of interphase chromatin into mitotic-like condense chromosomes. The condensin complex probably introduces positive supercoils into relaxed DNA in the presence of type I topoisomerases and converts nicked DNA into positive knotted forms in the presence of type II topoisomerases.</text>
</comment>
<dbReference type="GO" id="GO:0140602">
    <property type="term" value="C:nucleolar peripheral inclusion body"/>
    <property type="evidence" value="ECO:0007669"/>
    <property type="project" value="EnsemblFungi"/>
</dbReference>
<dbReference type="InterPro" id="IPR011989">
    <property type="entry name" value="ARM-like"/>
</dbReference>
<dbReference type="GO" id="GO:0070550">
    <property type="term" value="P:rDNA chromatin condensation"/>
    <property type="evidence" value="ECO:0007669"/>
    <property type="project" value="EnsemblFungi"/>
</dbReference>
<dbReference type="Pfam" id="PF12922">
    <property type="entry name" value="Cnd1_N"/>
    <property type="match status" value="1"/>
</dbReference>
<comment type="caution">
    <text evidence="15">The sequence shown here is derived from an EMBL/GenBank/DDBJ whole genome shotgun (WGS) entry which is preliminary data.</text>
</comment>
<evidence type="ECO:0000256" key="2">
    <source>
        <dbReference type="ARBA" id="ARBA00004286"/>
    </source>
</evidence>
<dbReference type="Proteomes" id="UP000242875">
    <property type="component" value="Unassembled WGS sequence"/>
</dbReference>
<dbReference type="SUPFAM" id="SSF48371">
    <property type="entry name" value="ARM repeat"/>
    <property type="match status" value="1"/>
</dbReference>
<dbReference type="GO" id="GO:0051301">
    <property type="term" value="P:cell division"/>
    <property type="evidence" value="ECO:0007669"/>
    <property type="project" value="UniProtKB-KW"/>
</dbReference>
<keyword evidence="9 10" id="KW-0131">Cell cycle</keyword>
<evidence type="ECO:0000313" key="15">
    <source>
        <dbReference type="EMBL" id="OZJ03310.1"/>
    </source>
</evidence>
<dbReference type="GO" id="GO:0070058">
    <property type="term" value="P:tRNA gene clustering"/>
    <property type="evidence" value="ECO:0007669"/>
    <property type="project" value="EnsemblFungi"/>
</dbReference>
<dbReference type="InterPro" id="IPR016024">
    <property type="entry name" value="ARM-type_fold"/>
</dbReference>
<keyword evidence="7 10" id="KW-0226">DNA condensation</keyword>
<dbReference type="GO" id="GO:0043007">
    <property type="term" value="P:maintenance of rDNA"/>
    <property type="evidence" value="ECO:0007669"/>
    <property type="project" value="EnsemblFungi"/>
</dbReference>
<evidence type="ECO:0000259" key="14">
    <source>
        <dbReference type="Pfam" id="PF12922"/>
    </source>
</evidence>
<dbReference type="InterPro" id="IPR007673">
    <property type="entry name" value="Condensin_cplx_su1"/>
</dbReference>
<keyword evidence="8" id="KW-0539">Nucleus</keyword>
<keyword evidence="5 10" id="KW-0132">Cell division</keyword>
<dbReference type="PANTHER" id="PTHR14222">
    <property type="entry name" value="CONDENSIN"/>
    <property type="match status" value="1"/>
</dbReference>
<dbReference type="EMBL" id="MVBO01000092">
    <property type="protein sequence ID" value="OZJ03310.1"/>
    <property type="molecule type" value="Genomic_DNA"/>
</dbReference>
<dbReference type="GO" id="GO:0005737">
    <property type="term" value="C:cytoplasm"/>
    <property type="evidence" value="ECO:0007669"/>
    <property type="project" value="EnsemblFungi"/>
</dbReference>
<reference evidence="15 16" key="1">
    <citation type="journal article" date="2017" name="Mycologia">
        <title>Bifiguratus adelaidae, gen. et sp. nov., a new member of Mucoromycotina in endophytic and soil-dwelling habitats.</title>
        <authorList>
            <person name="Torres-Cruz T.J."/>
            <person name="Billingsley Tobias T.L."/>
            <person name="Almatruk M."/>
            <person name="Hesse C."/>
            <person name="Kuske C.R."/>
            <person name="Desiro A."/>
            <person name="Benucci G.M."/>
            <person name="Bonito G."/>
            <person name="Stajich J.E."/>
            <person name="Dunlap C."/>
            <person name="Arnold A.E."/>
            <person name="Porras-Alfaro A."/>
        </authorList>
    </citation>
    <scope>NUCLEOTIDE SEQUENCE [LARGE SCALE GENOMIC DNA]</scope>
    <source>
        <strain evidence="15 16">AZ0501</strain>
    </source>
</reference>
<dbReference type="GO" id="GO:0016887">
    <property type="term" value="F:ATP hydrolysis activity"/>
    <property type="evidence" value="ECO:0007669"/>
    <property type="project" value="EnsemblFungi"/>
</dbReference>
<evidence type="ECO:0000256" key="4">
    <source>
        <dbReference type="ARBA" id="ARBA00022454"/>
    </source>
</evidence>
<sequence>MVDDFQLHDELIRLQEDVNTYAIPNEVVIEGLSASELDLYLNDITDKITESSDAIADIYVFDKIRSFLKNFPLLNLRTLARLLDVLLDAFEAEIKATAVDIDANQDDTFLDHRTALEMYGFLVHWFIASAEEKVLSNTTGRERTANARPKKGRGAAKRHDSEENFVDWNWATQKQKSLDLMTSVMELRMNKIWNLTPLRDSYVSMLTKTAHQIMENPANSKLVGVKAAVFRLLGVAVSKYNQGFAVQTTIMQNLQYYEHTGESMAEFLYVLSEQHGYSQVTDEILREISNKEFNDAQNKEVKEASNPKNFALFLVKLSELCPKALMKNLGLLVSQLDSESYTIRMANIEVIGNLITELAKSPDQGSNTHEQINSMFDILEERFLDINAFVRSKVLQVYLKILDLDAKFPIRREHLTKLATRHLEDKSSYVRKNAIKVLTKLINTHPFSMYGGELVLAEWERRQDDVQKQLEAIQPPEELQELPLDENRQAAEQRGTDDADKEPAKASSVNRADSDVEMEEADKENQESVDGGRTNAAEDSMPEEQIIDGPSAEKYNQLRLLKRFHEDAIHFIQQLHEVVPIVARLLASKTKAEVLEAMDFLVTANNYKIEAAAAGIKNMLHLIWTKDNSDEGKGVKAKLLQCYQSLYLEMDANLSEKDNINAIARNLIQLTFNTTLAELTSLEQLLSTLASEDEIDPEVIARLWAVYGVTKREIPRGQRRGAIIILGMLAKTKPEIAQEKIDLLLRIGLGEMGMNDLQLARFTCIALQRIGGTVKKEKGKELSEGVRLPMSHAIFQRIRQIVESPNTSSEWHQAINTIYLLGEHPDRLCAEIITARTEMVFQLSSAHAMDVDTTKIGTTDDDDEKEEFSSPQPDGVLTADPIQLSQLLFLVGHTAMKQIVHLEIVEAVLKRKKAANDDAKAKKTSGNSADDELEQVAGSAEDDIGEAVANIRERELLFGPDSLLATFGPILVHICSNNRVFHSRHLQIAATLALCKFMCVSAEFCETNLQLLFTILEKSDDAIIRSNLVIALGDMAICFNTIIDENISYLYKRLSDKDSLVKKNTLMVLTHLILNGMVKVKGQLGEMAKCLEDEDERISDLAKLFFTELANKDNAIYNNLPDIISNLSASENRLDEETFRKVMRFLFTFIDKDKQAENVIEKLCQRFRNTHDERLWRDIAFCLSLLPFKSDKSFKKLTEGLPFYQDKLHDGGVFQSFAEIIAKGRQFKTQKQEMKDSIDDFENKLNSFRTKGAEAQETEQIAITATKKASHRRGKAQAATTKKPRGRKAKPKKVIPSDTESED</sequence>
<keyword evidence="11" id="KW-0175">Coiled coil</keyword>
<evidence type="ECO:0000256" key="5">
    <source>
        <dbReference type="ARBA" id="ARBA00022618"/>
    </source>
</evidence>
<protein>
    <recommendedName>
        <fullName evidence="10">Condensin complex subunit 1</fullName>
    </recommendedName>
</protein>
<feature type="domain" description="Condensin complex subunit 1 C-terminal" evidence="13">
    <location>
        <begin position="1023"/>
        <end position="1184"/>
    </location>
</feature>
<feature type="region of interest" description="Disordered" evidence="12">
    <location>
        <begin position="853"/>
        <end position="877"/>
    </location>
</feature>